<dbReference type="Proteomes" id="UP000035352">
    <property type="component" value="Chromosome"/>
</dbReference>
<keyword evidence="4 12" id="KW-1003">Cell membrane</keyword>
<gene>
    <name evidence="12 13" type="primary">corA</name>
    <name evidence="13" type="ORF">AAW51_4086</name>
</gene>
<evidence type="ECO:0000256" key="11">
    <source>
        <dbReference type="ARBA" id="ARBA00045497"/>
    </source>
</evidence>
<keyword evidence="3 12" id="KW-0813">Transport</keyword>
<dbReference type="NCBIfam" id="TIGR00383">
    <property type="entry name" value="corA"/>
    <property type="match status" value="1"/>
</dbReference>
<keyword evidence="14" id="KW-1185">Reference proteome</keyword>
<evidence type="ECO:0000313" key="13">
    <source>
        <dbReference type="EMBL" id="AKJ30777.1"/>
    </source>
</evidence>
<organism evidence="13 14">
    <name type="scientific">Caldimonas brevitalea</name>
    <dbReference type="NCBI Taxonomy" id="413882"/>
    <lineage>
        <taxon>Bacteria</taxon>
        <taxon>Pseudomonadati</taxon>
        <taxon>Pseudomonadota</taxon>
        <taxon>Betaproteobacteria</taxon>
        <taxon>Burkholderiales</taxon>
        <taxon>Sphaerotilaceae</taxon>
        <taxon>Caldimonas</taxon>
    </lineage>
</organism>
<evidence type="ECO:0000256" key="12">
    <source>
        <dbReference type="RuleBase" id="RU362010"/>
    </source>
</evidence>
<dbReference type="InterPro" id="IPR045861">
    <property type="entry name" value="CorA_cytoplasmic_dom"/>
</dbReference>
<dbReference type="CDD" id="cd12830">
    <property type="entry name" value="MtCorA-like"/>
    <property type="match status" value="1"/>
</dbReference>
<dbReference type="SUPFAM" id="SSF144083">
    <property type="entry name" value="Magnesium transport protein CorA, transmembrane region"/>
    <property type="match status" value="1"/>
</dbReference>
<dbReference type="KEGG" id="pbh:AAW51_4086"/>
<keyword evidence="9 12" id="KW-0472">Membrane</keyword>
<protein>
    <recommendedName>
        <fullName evidence="12">Magnesium transport protein CorA</fullName>
    </recommendedName>
</protein>
<evidence type="ECO:0000256" key="1">
    <source>
        <dbReference type="ARBA" id="ARBA00004651"/>
    </source>
</evidence>
<sequence length="323" mass="36420">MINCVAYREGVKVADIPVEAISDYLQKPEHFVWVALKDASPEELRQMQEEFTLHDLAVEDAVHGDQRPKVERYGSCLFLFMHLVEPGDLAGGDRCVGEVSVFAGPNFVLSVRNRSKSDFLGVRKRTEAEPDLLRHGSVFVLYALMDAVVDRYFPVLDALEEELEKIEDDIFGKGSARENIERLYRLKRRVMVLRRAVAPLIEAMSELQGPRVPALVANVQEYFRDVLDHLARINGSIDSIRETVNTAIQVNLSMTGIEENAVSKRLASWAAIFGVWTALAGVWGMNFEHMPELKLQYGYALALGTMAAACGTLYWRFRRAGWL</sequence>
<evidence type="ECO:0000256" key="6">
    <source>
        <dbReference type="ARBA" id="ARBA00022842"/>
    </source>
</evidence>
<keyword evidence="5 12" id="KW-0812">Transmembrane</keyword>
<dbReference type="InterPro" id="IPR002523">
    <property type="entry name" value="MgTranspt_CorA/ZnTranspt_ZntB"/>
</dbReference>
<evidence type="ECO:0000256" key="8">
    <source>
        <dbReference type="ARBA" id="ARBA00023065"/>
    </source>
</evidence>
<dbReference type="InterPro" id="IPR045863">
    <property type="entry name" value="CorA_TM1_TM2"/>
</dbReference>
<dbReference type="Gene3D" id="1.20.58.340">
    <property type="entry name" value="Magnesium transport protein CorA, transmembrane region"/>
    <property type="match status" value="2"/>
</dbReference>
<dbReference type="SUPFAM" id="SSF143865">
    <property type="entry name" value="CorA soluble domain-like"/>
    <property type="match status" value="1"/>
</dbReference>
<comment type="catalytic activity">
    <reaction evidence="10">
        <text>Mg(2+)(in) = Mg(2+)(out)</text>
        <dbReference type="Rhea" id="RHEA:29827"/>
        <dbReference type="ChEBI" id="CHEBI:18420"/>
    </reaction>
</comment>
<proteinExistence type="inferred from homology"/>
<dbReference type="FunFam" id="1.20.58.340:FF:000004">
    <property type="entry name" value="Magnesium transport protein CorA"/>
    <property type="match status" value="1"/>
</dbReference>
<dbReference type="GO" id="GO:0005886">
    <property type="term" value="C:plasma membrane"/>
    <property type="evidence" value="ECO:0007669"/>
    <property type="project" value="UniProtKB-SubCell"/>
</dbReference>
<dbReference type="EMBL" id="CP011371">
    <property type="protein sequence ID" value="AKJ30777.1"/>
    <property type="molecule type" value="Genomic_DNA"/>
</dbReference>
<feature type="transmembrane region" description="Helical" evidence="12">
    <location>
        <begin position="297"/>
        <end position="317"/>
    </location>
</feature>
<comment type="subcellular location">
    <subcellularLocation>
        <location evidence="1">Cell membrane</location>
        <topology evidence="1">Multi-pass membrane protein</topology>
    </subcellularLocation>
    <subcellularLocation>
        <location evidence="12">Membrane</location>
        <topology evidence="12">Multi-pass membrane protein</topology>
    </subcellularLocation>
</comment>
<dbReference type="Pfam" id="PF01544">
    <property type="entry name" value="CorA"/>
    <property type="match status" value="1"/>
</dbReference>
<dbReference type="GO" id="GO:0015087">
    <property type="term" value="F:cobalt ion transmembrane transporter activity"/>
    <property type="evidence" value="ECO:0007669"/>
    <property type="project" value="UniProtKB-UniRule"/>
</dbReference>
<reference evidence="13 14" key="1">
    <citation type="submission" date="2015-05" db="EMBL/GenBank/DDBJ databases">
        <authorList>
            <person name="Tang B."/>
            <person name="Yu Y."/>
        </authorList>
    </citation>
    <scope>NUCLEOTIDE SEQUENCE [LARGE SCALE GENOMIC DNA]</scope>
    <source>
        <strain evidence="13 14">DSM 7029</strain>
    </source>
</reference>
<dbReference type="GO" id="GO:0015095">
    <property type="term" value="F:magnesium ion transmembrane transporter activity"/>
    <property type="evidence" value="ECO:0007669"/>
    <property type="project" value="UniProtKB-UniRule"/>
</dbReference>
<name>A0A0G3BN08_9BURK</name>
<dbReference type="GO" id="GO:0050897">
    <property type="term" value="F:cobalt ion binding"/>
    <property type="evidence" value="ECO:0007669"/>
    <property type="project" value="TreeGrafter"/>
</dbReference>
<dbReference type="GO" id="GO:0000287">
    <property type="term" value="F:magnesium ion binding"/>
    <property type="evidence" value="ECO:0007669"/>
    <property type="project" value="TreeGrafter"/>
</dbReference>
<feature type="transmembrane region" description="Helical" evidence="12">
    <location>
        <begin position="266"/>
        <end position="285"/>
    </location>
</feature>
<dbReference type="AlphaFoldDB" id="A0A0G3BN08"/>
<dbReference type="PANTHER" id="PTHR46494:SF1">
    <property type="entry name" value="CORA FAMILY METAL ION TRANSPORTER (EUROFUNG)"/>
    <property type="match status" value="1"/>
</dbReference>
<evidence type="ECO:0000256" key="7">
    <source>
        <dbReference type="ARBA" id="ARBA00022989"/>
    </source>
</evidence>
<evidence type="ECO:0000256" key="9">
    <source>
        <dbReference type="ARBA" id="ARBA00023136"/>
    </source>
</evidence>
<dbReference type="PATRIC" id="fig|413882.6.peg.4267"/>
<dbReference type="PANTHER" id="PTHR46494">
    <property type="entry name" value="CORA FAMILY METAL ION TRANSPORTER (EUROFUNG)"/>
    <property type="match status" value="1"/>
</dbReference>
<dbReference type="InterPro" id="IPR004488">
    <property type="entry name" value="Mg/Co-transport_prot_CorA"/>
</dbReference>
<evidence type="ECO:0000256" key="3">
    <source>
        <dbReference type="ARBA" id="ARBA00022448"/>
    </source>
</evidence>
<evidence type="ECO:0000313" key="14">
    <source>
        <dbReference type="Proteomes" id="UP000035352"/>
    </source>
</evidence>
<keyword evidence="8 12" id="KW-0406">Ion transport</keyword>
<evidence type="ECO:0000256" key="5">
    <source>
        <dbReference type="ARBA" id="ARBA00022692"/>
    </source>
</evidence>
<evidence type="ECO:0000256" key="2">
    <source>
        <dbReference type="ARBA" id="ARBA00009765"/>
    </source>
</evidence>
<accession>A0A0G3BN08</accession>
<dbReference type="Gene3D" id="3.30.460.20">
    <property type="entry name" value="CorA soluble domain-like"/>
    <property type="match status" value="1"/>
</dbReference>
<comment type="similarity">
    <text evidence="2 12">Belongs to the CorA metal ion transporter (MIT) (TC 1.A.35) family.</text>
</comment>
<evidence type="ECO:0000256" key="4">
    <source>
        <dbReference type="ARBA" id="ARBA00022475"/>
    </source>
</evidence>
<keyword evidence="6 12" id="KW-0460">Magnesium</keyword>
<comment type="function">
    <text evidence="11">Mediates influx of magnesium ions. Alternates between open and closed states. Activated by low cytoplasmic Mg(2+) levels. Inactive when cytoplasmic Mg(2+) levels are high.</text>
</comment>
<evidence type="ECO:0000256" key="10">
    <source>
        <dbReference type="ARBA" id="ARBA00034269"/>
    </source>
</evidence>
<keyword evidence="7 12" id="KW-1133">Transmembrane helix</keyword>